<keyword evidence="11" id="KW-1185">Reference proteome</keyword>
<evidence type="ECO:0000256" key="5">
    <source>
        <dbReference type="ARBA" id="ARBA00022833"/>
    </source>
</evidence>
<feature type="region of interest" description="Disordered" evidence="8">
    <location>
        <begin position="34"/>
        <end position="60"/>
    </location>
</feature>
<keyword evidence="2" id="KW-0479">Metal-binding</keyword>
<dbReference type="PANTHER" id="PTHR23226">
    <property type="entry name" value="ZINC FINGER AND SCAN DOMAIN-CONTAINING"/>
    <property type="match status" value="1"/>
</dbReference>
<keyword evidence="6" id="KW-0539">Nucleus</keyword>
<dbReference type="GO" id="GO:0008270">
    <property type="term" value="F:zinc ion binding"/>
    <property type="evidence" value="ECO:0007669"/>
    <property type="project" value="UniProtKB-KW"/>
</dbReference>
<dbReference type="GO" id="GO:0000978">
    <property type="term" value="F:RNA polymerase II cis-regulatory region sequence-specific DNA binding"/>
    <property type="evidence" value="ECO:0007669"/>
    <property type="project" value="TreeGrafter"/>
</dbReference>
<name>A0A3B1K2I0_ASTMX</name>
<evidence type="ECO:0000313" key="10">
    <source>
        <dbReference type="Ensembl" id="ENSAMXP00000048171.1"/>
    </source>
</evidence>
<feature type="domain" description="C2H2-type" evidence="9">
    <location>
        <begin position="111"/>
        <end position="138"/>
    </location>
</feature>
<dbReference type="FunFam" id="3.30.160.60:FF:002343">
    <property type="entry name" value="Zinc finger protein 33A"/>
    <property type="match status" value="1"/>
</dbReference>
<dbReference type="SUPFAM" id="SSF57667">
    <property type="entry name" value="beta-beta-alpha zinc fingers"/>
    <property type="match status" value="3"/>
</dbReference>
<dbReference type="InParanoid" id="A0A3B1K2I0"/>
<dbReference type="SMART" id="SM00355">
    <property type="entry name" value="ZnF_C2H2"/>
    <property type="match status" value="3"/>
</dbReference>
<dbReference type="Ensembl" id="ENSAMXT00000034227.1">
    <property type="protein sequence ID" value="ENSAMXP00000048171.1"/>
    <property type="gene ID" value="ENSAMXG00000031654.1"/>
</dbReference>
<feature type="domain" description="C2H2-type" evidence="9">
    <location>
        <begin position="139"/>
        <end position="166"/>
    </location>
</feature>
<protein>
    <recommendedName>
        <fullName evidence="9">C2H2-type domain-containing protein</fullName>
    </recommendedName>
</protein>
<dbReference type="AlphaFoldDB" id="A0A3B1K2I0"/>
<dbReference type="GO" id="GO:0000981">
    <property type="term" value="F:DNA-binding transcription factor activity, RNA polymerase II-specific"/>
    <property type="evidence" value="ECO:0007669"/>
    <property type="project" value="TreeGrafter"/>
</dbReference>
<dbReference type="PANTHER" id="PTHR23226:SF416">
    <property type="entry name" value="FI01424P"/>
    <property type="match status" value="1"/>
</dbReference>
<dbReference type="FunFam" id="3.30.160.60:FF:000512">
    <property type="entry name" value="zinc finger protein 197 isoform X1"/>
    <property type="match status" value="1"/>
</dbReference>
<keyword evidence="4 7" id="KW-0863">Zinc-finger</keyword>
<dbReference type="PROSITE" id="PS50157">
    <property type="entry name" value="ZINC_FINGER_C2H2_2"/>
    <property type="match status" value="3"/>
</dbReference>
<reference evidence="11" key="1">
    <citation type="submission" date="2013-03" db="EMBL/GenBank/DDBJ databases">
        <authorList>
            <person name="Jeffery W."/>
            <person name="Warren W."/>
            <person name="Wilson R.K."/>
        </authorList>
    </citation>
    <scope>NUCLEOTIDE SEQUENCE</scope>
    <source>
        <strain evidence="11">female</strain>
    </source>
</reference>
<reference evidence="10" key="3">
    <citation type="submission" date="2025-08" db="UniProtKB">
        <authorList>
            <consortium name="Ensembl"/>
        </authorList>
    </citation>
    <scope>IDENTIFICATION</scope>
</reference>
<dbReference type="PROSITE" id="PS00028">
    <property type="entry name" value="ZINC_FINGER_C2H2_1"/>
    <property type="match status" value="3"/>
</dbReference>
<dbReference type="FunFam" id="3.30.160.60:FF:001203">
    <property type="entry name" value="zinc finger protein 668"/>
    <property type="match status" value="1"/>
</dbReference>
<sequence>MCDPSLHLLTMSTCKGIMDLLLVPLTSSSALQMSSSTVSSETSDKPVEDHPDKRKNHHCSDCGKSFNQKTDLQKHQRIHTGEKPNLQRHQRFGELTALRLHQLIHTGEKPHQCSDCGTRFNKKRSLRRHQRIHTGEKSYLCSDCGKSFTQHSNLRKHRRVHTGEKPFHCSDSITSKGLKTFNNIFKILRNKKVKKIKIKSKNFK</sequence>
<keyword evidence="5" id="KW-0862">Zinc</keyword>
<accession>A0A3B1K2I0</accession>
<evidence type="ECO:0000256" key="4">
    <source>
        <dbReference type="ARBA" id="ARBA00022771"/>
    </source>
</evidence>
<proteinExistence type="predicted"/>
<dbReference type="GO" id="GO:0005634">
    <property type="term" value="C:nucleus"/>
    <property type="evidence" value="ECO:0007669"/>
    <property type="project" value="UniProtKB-SubCell"/>
</dbReference>
<feature type="domain" description="C2H2-type" evidence="9">
    <location>
        <begin position="57"/>
        <end position="84"/>
    </location>
</feature>
<dbReference type="Bgee" id="ENSAMXG00000031654">
    <property type="expression patterns" value="Expressed in head kidney and 10 other cell types or tissues"/>
</dbReference>
<evidence type="ECO:0000256" key="1">
    <source>
        <dbReference type="ARBA" id="ARBA00004123"/>
    </source>
</evidence>
<evidence type="ECO:0000256" key="2">
    <source>
        <dbReference type="ARBA" id="ARBA00022723"/>
    </source>
</evidence>
<keyword evidence="3" id="KW-0677">Repeat</keyword>
<evidence type="ECO:0000256" key="7">
    <source>
        <dbReference type="PROSITE-ProRule" id="PRU00042"/>
    </source>
</evidence>
<dbReference type="InterPro" id="IPR013087">
    <property type="entry name" value="Znf_C2H2_type"/>
</dbReference>
<dbReference type="Gene3D" id="3.30.160.60">
    <property type="entry name" value="Classic Zinc Finger"/>
    <property type="match status" value="3"/>
</dbReference>
<evidence type="ECO:0000313" key="11">
    <source>
        <dbReference type="Proteomes" id="UP000018467"/>
    </source>
</evidence>
<evidence type="ECO:0000259" key="9">
    <source>
        <dbReference type="PROSITE" id="PS50157"/>
    </source>
</evidence>
<evidence type="ECO:0000256" key="8">
    <source>
        <dbReference type="SAM" id="MobiDB-lite"/>
    </source>
</evidence>
<comment type="subcellular location">
    <subcellularLocation>
        <location evidence="1">Nucleus</location>
    </subcellularLocation>
</comment>
<organism evidence="10 11">
    <name type="scientific">Astyanax mexicanus</name>
    <name type="common">Blind cave fish</name>
    <name type="synonym">Astyanax fasciatus mexicanus</name>
    <dbReference type="NCBI Taxonomy" id="7994"/>
    <lineage>
        <taxon>Eukaryota</taxon>
        <taxon>Metazoa</taxon>
        <taxon>Chordata</taxon>
        <taxon>Craniata</taxon>
        <taxon>Vertebrata</taxon>
        <taxon>Euteleostomi</taxon>
        <taxon>Actinopterygii</taxon>
        <taxon>Neopterygii</taxon>
        <taxon>Teleostei</taxon>
        <taxon>Ostariophysi</taxon>
        <taxon>Characiformes</taxon>
        <taxon>Characoidei</taxon>
        <taxon>Acestrorhamphidae</taxon>
        <taxon>Acestrorhamphinae</taxon>
        <taxon>Astyanax</taxon>
    </lineage>
</organism>
<dbReference type="Pfam" id="PF00096">
    <property type="entry name" value="zf-C2H2"/>
    <property type="match status" value="3"/>
</dbReference>
<evidence type="ECO:0000256" key="6">
    <source>
        <dbReference type="ARBA" id="ARBA00023242"/>
    </source>
</evidence>
<dbReference type="GeneTree" id="ENSGT00940000154715"/>
<evidence type="ECO:0000256" key="3">
    <source>
        <dbReference type="ARBA" id="ARBA00022737"/>
    </source>
</evidence>
<reference evidence="10" key="4">
    <citation type="submission" date="2025-09" db="UniProtKB">
        <authorList>
            <consortium name="Ensembl"/>
        </authorList>
    </citation>
    <scope>IDENTIFICATION</scope>
</reference>
<feature type="compositionally biased region" description="Basic and acidic residues" evidence="8">
    <location>
        <begin position="42"/>
        <end position="52"/>
    </location>
</feature>
<reference evidence="11" key="2">
    <citation type="journal article" date="2014" name="Nat. Commun.">
        <title>The cavefish genome reveals candidate genes for eye loss.</title>
        <authorList>
            <person name="McGaugh S.E."/>
            <person name="Gross J.B."/>
            <person name="Aken B."/>
            <person name="Blin M."/>
            <person name="Borowsky R."/>
            <person name="Chalopin D."/>
            <person name="Hinaux H."/>
            <person name="Jeffery W.R."/>
            <person name="Keene A."/>
            <person name="Ma L."/>
            <person name="Minx P."/>
            <person name="Murphy D."/>
            <person name="O'Quin K.E."/>
            <person name="Retaux S."/>
            <person name="Rohner N."/>
            <person name="Searle S.M."/>
            <person name="Stahl B.A."/>
            <person name="Tabin C."/>
            <person name="Volff J.N."/>
            <person name="Yoshizawa M."/>
            <person name="Warren W.C."/>
        </authorList>
    </citation>
    <scope>NUCLEOTIDE SEQUENCE [LARGE SCALE GENOMIC DNA]</scope>
    <source>
        <strain evidence="11">female</strain>
    </source>
</reference>
<dbReference type="InterPro" id="IPR036236">
    <property type="entry name" value="Znf_C2H2_sf"/>
</dbReference>
<dbReference type="Proteomes" id="UP000018467">
    <property type="component" value="Unassembled WGS sequence"/>
</dbReference>